<keyword evidence="4" id="KW-0804">Transcription</keyword>
<keyword evidence="3" id="KW-0238">DNA-binding</keyword>
<dbReference type="GO" id="GO:0000978">
    <property type="term" value="F:RNA polymerase II cis-regulatory region sequence-specific DNA binding"/>
    <property type="evidence" value="ECO:0007669"/>
    <property type="project" value="TreeGrafter"/>
</dbReference>
<dbReference type="GO" id="GO:0001228">
    <property type="term" value="F:DNA-binding transcription activator activity, RNA polymerase II-specific"/>
    <property type="evidence" value="ECO:0007669"/>
    <property type="project" value="TreeGrafter"/>
</dbReference>
<dbReference type="AlphaFoldDB" id="A0A9W9QGB4"/>
<dbReference type="InterPro" id="IPR057520">
    <property type="entry name" value="GRHL1/CP2_C"/>
</dbReference>
<evidence type="ECO:0000313" key="8">
    <source>
        <dbReference type="Proteomes" id="UP001147746"/>
    </source>
</evidence>
<dbReference type="InterPro" id="IPR040167">
    <property type="entry name" value="TF_CP2-like"/>
</dbReference>
<organism evidence="7 8">
    <name type="scientific">Penicillium atrosanguineum</name>
    <dbReference type="NCBI Taxonomy" id="1132637"/>
    <lineage>
        <taxon>Eukaryota</taxon>
        <taxon>Fungi</taxon>
        <taxon>Dikarya</taxon>
        <taxon>Ascomycota</taxon>
        <taxon>Pezizomycotina</taxon>
        <taxon>Eurotiomycetes</taxon>
        <taxon>Eurotiomycetidae</taxon>
        <taxon>Eurotiales</taxon>
        <taxon>Aspergillaceae</taxon>
        <taxon>Penicillium</taxon>
    </lineage>
</organism>
<evidence type="ECO:0000256" key="2">
    <source>
        <dbReference type="ARBA" id="ARBA00023015"/>
    </source>
</evidence>
<dbReference type="Pfam" id="PF04516">
    <property type="entry name" value="CP2"/>
    <property type="match status" value="1"/>
</dbReference>
<evidence type="ECO:0000259" key="6">
    <source>
        <dbReference type="PROSITE" id="PS51968"/>
    </source>
</evidence>
<comment type="subcellular location">
    <subcellularLocation>
        <location evidence="1">Nucleus</location>
    </subcellularLocation>
</comment>
<proteinExistence type="predicted"/>
<keyword evidence="5" id="KW-0539">Nucleus</keyword>
<accession>A0A9W9QGB4</accession>
<keyword evidence="2" id="KW-0805">Transcription regulation</keyword>
<dbReference type="PANTHER" id="PTHR11037">
    <property type="entry name" value="TRANSCRIPTION FACTOR CP2"/>
    <property type="match status" value="1"/>
</dbReference>
<dbReference type="Pfam" id="PF25416">
    <property type="entry name" value="GRHL1_C"/>
    <property type="match status" value="1"/>
</dbReference>
<gene>
    <name evidence="7" type="ORF">N7476_001521</name>
</gene>
<dbReference type="InterPro" id="IPR007604">
    <property type="entry name" value="CP2"/>
</dbReference>
<evidence type="ECO:0000256" key="3">
    <source>
        <dbReference type="ARBA" id="ARBA00023125"/>
    </source>
</evidence>
<feature type="domain" description="Grh/CP2 DB" evidence="6">
    <location>
        <begin position="184"/>
        <end position="440"/>
    </location>
</feature>
<evidence type="ECO:0000256" key="5">
    <source>
        <dbReference type="ARBA" id="ARBA00023242"/>
    </source>
</evidence>
<reference evidence="7" key="1">
    <citation type="submission" date="2022-12" db="EMBL/GenBank/DDBJ databases">
        <authorList>
            <person name="Petersen C."/>
        </authorList>
    </citation>
    <scope>NUCLEOTIDE SEQUENCE</scope>
    <source>
        <strain evidence="7">IBT 21472</strain>
    </source>
</reference>
<protein>
    <recommendedName>
        <fullName evidence="6">Grh/CP2 DB domain-containing protein</fullName>
    </recommendedName>
</protein>
<keyword evidence="8" id="KW-1185">Reference proteome</keyword>
<evidence type="ECO:0000313" key="7">
    <source>
        <dbReference type="EMBL" id="KAJ5331738.1"/>
    </source>
</evidence>
<sequence length="690" mass="77111">MFSRRNAHKPDQIFISRFRNEFGDLVSKQSINVNQGAHNLMPQIVPDEANFDTNVRGRTHDQSLDAERVPWASRASGSPFSCLDPEALSLQYEFGQHQTPHHHGFSERGNIFHNPAGEFELLDPYQISSNGPFAQQEFPTFPKPPHRDSGYETMDSSSEDLSMNLSTKTDSVGMDDSLEMSSGEQFRYKVSLLAATAMFNPAKEDPVTYLNKSQTYSLIIKDSHSPPMGSGQVRYRTYVRVSFDDQEQRSRPAAYWQLWNDGRAKTEAPRHGGRLHAVEYANVARSHIVNFDQRQIRLEAASFDGFCVTWSGGPDTGSSECALGVRFNFLSTDFSHSKGVKGASVRLCVKTEMIQPDDRTLEYKPEVCFCKVKLFRDHGAERKLSNDAAHINKTIEKLRKQVFEAGTSGGLKFEKQGNLPMKIAKRYRKSRRGSSEIQITGGLHAEIDALQRMFSSVRRVSKLDLRGHEYDDPDLYPVQLGADSRSSPNNESPMKTVAGVAGHLQRNDSVASALAGMQLAQPDELNKSVSLDTARRASEGDLCAVASIMKAIDVDVNYRPPKIAPRSGKSHASPSKAVFAVTNLIIVACFYVRFIRNGKNVSDYYHAIYLAERTAWNLMEKISMKQQIDPSSIVHVFHVKRNGLRIVVDDDVVRELPEGQDMVVEICEGSRGNENDGGVEFTGTEVKLIF</sequence>
<dbReference type="EMBL" id="JAPZBO010000001">
    <property type="protein sequence ID" value="KAJ5331738.1"/>
    <property type="molecule type" value="Genomic_DNA"/>
</dbReference>
<name>A0A9W9QGB4_9EURO</name>
<comment type="caution">
    <text evidence="7">The sequence shown here is derived from an EMBL/GenBank/DDBJ whole genome shotgun (WGS) entry which is preliminary data.</text>
</comment>
<evidence type="ECO:0000256" key="4">
    <source>
        <dbReference type="ARBA" id="ARBA00023163"/>
    </source>
</evidence>
<dbReference type="Proteomes" id="UP001147746">
    <property type="component" value="Unassembled WGS sequence"/>
</dbReference>
<dbReference type="GO" id="GO:0005634">
    <property type="term" value="C:nucleus"/>
    <property type="evidence" value="ECO:0007669"/>
    <property type="project" value="UniProtKB-SubCell"/>
</dbReference>
<dbReference type="PROSITE" id="PS51968">
    <property type="entry name" value="GRH_CP2_DB"/>
    <property type="match status" value="1"/>
</dbReference>
<evidence type="ECO:0000256" key="1">
    <source>
        <dbReference type="ARBA" id="ARBA00004123"/>
    </source>
</evidence>
<dbReference type="PANTHER" id="PTHR11037:SF20">
    <property type="entry name" value="PROTEIN GRAINYHEAD"/>
    <property type="match status" value="1"/>
</dbReference>
<reference evidence="7" key="2">
    <citation type="journal article" date="2023" name="IMA Fungus">
        <title>Comparative genomic study of the Penicillium genus elucidates a diverse pangenome and 15 lateral gene transfer events.</title>
        <authorList>
            <person name="Petersen C."/>
            <person name="Sorensen T."/>
            <person name="Nielsen M.R."/>
            <person name="Sondergaard T.E."/>
            <person name="Sorensen J.L."/>
            <person name="Fitzpatrick D.A."/>
            <person name="Frisvad J.C."/>
            <person name="Nielsen K.L."/>
        </authorList>
    </citation>
    <scope>NUCLEOTIDE SEQUENCE</scope>
    <source>
        <strain evidence="7">IBT 21472</strain>
    </source>
</reference>